<comment type="caution">
    <text evidence="1">The sequence shown here is derived from an EMBL/GenBank/DDBJ whole genome shotgun (WGS) entry which is preliminary data.</text>
</comment>
<reference evidence="1 2" key="1">
    <citation type="submission" date="2020-08" db="EMBL/GenBank/DDBJ databases">
        <title>A Genomic Blueprint of the Chicken Gut Microbiome.</title>
        <authorList>
            <person name="Gilroy R."/>
            <person name="Ravi A."/>
            <person name="Getino M."/>
            <person name="Pursley I."/>
            <person name="Horton D.L."/>
            <person name="Alikhan N.-F."/>
            <person name="Baker D."/>
            <person name="Gharbi K."/>
            <person name="Hall N."/>
            <person name="Watson M."/>
            <person name="Adriaenssens E.M."/>
            <person name="Foster-Nyarko E."/>
            <person name="Jarju S."/>
            <person name="Secka A."/>
            <person name="Antonio M."/>
            <person name="Oren A."/>
            <person name="Chaudhuri R."/>
            <person name="La Ragione R.M."/>
            <person name="Hildebrand F."/>
            <person name="Pallen M.J."/>
        </authorList>
    </citation>
    <scope>NUCLEOTIDE SEQUENCE [LARGE SCALE GENOMIC DNA]</scope>
    <source>
        <strain evidence="1 2">Sa4CUA1</strain>
    </source>
</reference>
<organism evidence="1 2">
    <name type="scientific">Oerskovia rustica</name>
    <dbReference type="NCBI Taxonomy" id="2762237"/>
    <lineage>
        <taxon>Bacteria</taxon>
        <taxon>Bacillati</taxon>
        <taxon>Actinomycetota</taxon>
        <taxon>Actinomycetes</taxon>
        <taxon>Micrococcales</taxon>
        <taxon>Cellulomonadaceae</taxon>
        <taxon>Oerskovia</taxon>
    </lineage>
</organism>
<dbReference type="EMBL" id="JACSQQ010000050">
    <property type="protein sequence ID" value="MBD7952367.1"/>
    <property type="molecule type" value="Genomic_DNA"/>
</dbReference>
<dbReference type="Proteomes" id="UP000641803">
    <property type="component" value="Unassembled WGS sequence"/>
</dbReference>
<evidence type="ECO:0000313" key="2">
    <source>
        <dbReference type="Proteomes" id="UP000641803"/>
    </source>
</evidence>
<protein>
    <submittedName>
        <fullName evidence="1">Uncharacterized protein</fullName>
    </submittedName>
</protein>
<proteinExistence type="predicted"/>
<name>A0ABR8RX34_9CELL</name>
<evidence type="ECO:0000313" key="1">
    <source>
        <dbReference type="EMBL" id="MBD7952367.1"/>
    </source>
</evidence>
<keyword evidence="2" id="KW-1185">Reference proteome</keyword>
<sequence length="114" mass="13312">MLKFPNGYRAANWRFDRVFKSATLPDMETGESDTQEPTRLTLAFHGPAWFAEQLDVSESWVRKNAKSLPHHRVGSLLKFDDHCVEIFRDRTAVAPSDSMLRTERSRNRRRRPPI</sequence>
<accession>A0ABR8RX34</accession>
<gene>
    <name evidence="1" type="ORF">H9652_18360</name>
</gene>
<dbReference type="RefSeq" id="WP_191798103.1">
    <property type="nucleotide sequence ID" value="NZ_JACSQQ010000050.1"/>
</dbReference>